<sequence>MGRPPSAEQVAQLEAQAEGARRAAECVGDFLTQDLTYAAAATIESMARYQKRRLNADKQAVLVLPDNASTNEMREARLRRAVRRGEDVFLPSWRDAAVGIPNLFLRSALFAAAEVSSKPLMNAEIASRGDASITMTGHPLGDYDRRVFAACLDYYRGDRPLDSCDQPRWVKVTFWQLAKDLQVAYGANVHRAIRDSLIRLNAAHLRIRVKSVDIPMPRLMDVVFDDGYKGADTPDRLLRGSDLISFRVQETMANLFGPEDWSAVSKAALNDQSGLPSWLAAFYSSHAEPYAVKIADLYRFSGVVCDTREFRRRLKRALGRLQADDVPPEIRVASFEFSEERVTVALARWTSDTALTGIE</sequence>
<protein>
    <submittedName>
        <fullName evidence="1">Plasmid replication initiator TrfA</fullName>
    </submittedName>
</protein>
<organism evidence="1 2">
    <name type="scientific">Aromatoleum evansii</name>
    <name type="common">Azoarcus evansii</name>
    <dbReference type="NCBI Taxonomy" id="59406"/>
    <lineage>
        <taxon>Bacteria</taxon>
        <taxon>Pseudomonadati</taxon>
        <taxon>Pseudomonadota</taxon>
        <taxon>Betaproteobacteria</taxon>
        <taxon>Rhodocyclales</taxon>
        <taxon>Rhodocyclaceae</taxon>
        <taxon>Aromatoleum</taxon>
    </lineage>
</organism>
<dbReference type="EMBL" id="CP141259">
    <property type="protein sequence ID" value="WRL44970.1"/>
    <property type="molecule type" value="Genomic_DNA"/>
</dbReference>
<proteinExistence type="predicted"/>
<evidence type="ECO:0000313" key="1">
    <source>
        <dbReference type="EMBL" id="WRL44970.1"/>
    </source>
</evidence>
<accession>A0ABZ1AGH2</accession>
<name>A0ABZ1AGH2_AROEV</name>
<dbReference type="RefSeq" id="WP_407278234.1">
    <property type="nucleotide sequence ID" value="NZ_CP141259.1"/>
</dbReference>
<dbReference type="Pfam" id="PF07042">
    <property type="entry name" value="TrfA"/>
    <property type="match status" value="1"/>
</dbReference>
<reference evidence="1 2" key="1">
    <citation type="submission" date="2023-12" db="EMBL/GenBank/DDBJ databases">
        <title>A. evansii MAY27, complete genome.</title>
        <authorList>
            <person name="Wang Y."/>
        </authorList>
    </citation>
    <scope>NUCLEOTIDE SEQUENCE [LARGE SCALE GENOMIC DNA]</scope>
    <source>
        <strain evidence="1 2">MAY27</strain>
    </source>
</reference>
<evidence type="ECO:0000313" key="2">
    <source>
        <dbReference type="Proteomes" id="UP001626593"/>
    </source>
</evidence>
<dbReference type="InterPro" id="IPR010751">
    <property type="entry name" value="TrfA"/>
</dbReference>
<gene>
    <name evidence="1" type="primary">trfA</name>
    <name evidence="1" type="ORF">U5817_17360</name>
</gene>
<keyword evidence="2" id="KW-1185">Reference proteome</keyword>
<dbReference type="Proteomes" id="UP001626593">
    <property type="component" value="Chromosome"/>
</dbReference>